<dbReference type="Proteomes" id="UP000275267">
    <property type="component" value="Unassembled WGS sequence"/>
</dbReference>
<feature type="compositionally biased region" description="Basic and acidic residues" evidence="1">
    <location>
        <begin position="312"/>
        <end position="328"/>
    </location>
</feature>
<keyword evidence="3" id="KW-1185">Reference proteome</keyword>
<gene>
    <name evidence="2" type="ORF">C2845_PM05G17700</name>
</gene>
<dbReference type="OrthoDB" id="10634582at2759"/>
<accession>A0A3L6T2T6</accession>
<evidence type="ECO:0000313" key="3">
    <source>
        <dbReference type="Proteomes" id="UP000275267"/>
    </source>
</evidence>
<proteinExistence type="predicted"/>
<dbReference type="AlphaFoldDB" id="A0A3L6T2T6"/>
<reference evidence="3" key="1">
    <citation type="journal article" date="2019" name="Nat. Commun.">
        <title>The genome of broomcorn millet.</title>
        <authorList>
            <person name="Zou C."/>
            <person name="Miki D."/>
            <person name="Li D."/>
            <person name="Tang Q."/>
            <person name="Xiao L."/>
            <person name="Rajput S."/>
            <person name="Deng P."/>
            <person name="Jia W."/>
            <person name="Huang R."/>
            <person name="Zhang M."/>
            <person name="Sun Y."/>
            <person name="Hu J."/>
            <person name="Fu X."/>
            <person name="Schnable P.S."/>
            <person name="Li F."/>
            <person name="Zhang H."/>
            <person name="Feng B."/>
            <person name="Zhu X."/>
            <person name="Liu R."/>
            <person name="Schnable J.C."/>
            <person name="Zhu J.-K."/>
            <person name="Zhang H."/>
        </authorList>
    </citation>
    <scope>NUCLEOTIDE SEQUENCE [LARGE SCALE GENOMIC DNA]</scope>
</reference>
<protein>
    <submittedName>
        <fullName evidence="2">Uncharacterized protein</fullName>
    </submittedName>
</protein>
<name>A0A3L6T2T6_PANMI</name>
<evidence type="ECO:0000256" key="1">
    <source>
        <dbReference type="SAM" id="MobiDB-lite"/>
    </source>
</evidence>
<comment type="caution">
    <text evidence="2">The sequence shown here is derived from an EMBL/GenBank/DDBJ whole genome shotgun (WGS) entry which is preliminary data.</text>
</comment>
<sequence length="411" mass="44461">MSFRAAADATVACGDAAGTGEEALLAAPLLAPEAVACELPPPVLLARKGMSPHRGGVAPCEKLTADDFLKQRDAWWRDYSPGLSAPLGGSWASPGWWRAIRVRTPRGGSGGRRIPVDLETISSLRRLRDSTPACSSSPSLKGGEYSPGMTAFHPDLGFVQLQMQSERVELPAEKESLPDMHKNVEMLGKAMSVEGPQPGGQSSGWEQVVSEDASLFEKVMEKGLVFGCVVQKPESEDLVPDVDLPIGDLPTPKSAEGAAAPTVPAGKILVRNQEGAYLMDKSKWPTLELEAEVPEQVLTQEEDLMDNSTLPLHEESDKEASQEWEVQKMKKKKPRVSKERIPVVATRTSARVPRDGVPIATKAMARTKKRNEDLQADNSYLRGVMGDLDIEANDFDAQISAFKGRLSSGQL</sequence>
<evidence type="ECO:0000313" key="2">
    <source>
        <dbReference type="EMBL" id="RLN31042.1"/>
    </source>
</evidence>
<dbReference type="EMBL" id="PQIB02000003">
    <property type="protein sequence ID" value="RLN31042.1"/>
    <property type="molecule type" value="Genomic_DNA"/>
</dbReference>
<organism evidence="2 3">
    <name type="scientific">Panicum miliaceum</name>
    <name type="common">Proso millet</name>
    <name type="synonym">Broomcorn millet</name>
    <dbReference type="NCBI Taxonomy" id="4540"/>
    <lineage>
        <taxon>Eukaryota</taxon>
        <taxon>Viridiplantae</taxon>
        <taxon>Streptophyta</taxon>
        <taxon>Embryophyta</taxon>
        <taxon>Tracheophyta</taxon>
        <taxon>Spermatophyta</taxon>
        <taxon>Magnoliopsida</taxon>
        <taxon>Liliopsida</taxon>
        <taxon>Poales</taxon>
        <taxon>Poaceae</taxon>
        <taxon>PACMAD clade</taxon>
        <taxon>Panicoideae</taxon>
        <taxon>Panicodae</taxon>
        <taxon>Paniceae</taxon>
        <taxon>Panicinae</taxon>
        <taxon>Panicum</taxon>
        <taxon>Panicum sect. Panicum</taxon>
    </lineage>
</organism>
<feature type="region of interest" description="Disordered" evidence="1">
    <location>
        <begin position="311"/>
        <end position="340"/>
    </location>
</feature>